<dbReference type="EMBL" id="CZDF01000158">
    <property type="protein sequence ID" value="CUR33697.1"/>
    <property type="molecule type" value="Genomic_DNA"/>
</dbReference>
<keyword evidence="7" id="KW-0547">Nucleotide-binding</keyword>
<dbReference type="InterPro" id="IPR027417">
    <property type="entry name" value="P-loop_NTPase"/>
</dbReference>
<sequence length="153" mass="17208">MTQFHLPNAEATREFGKKLGRSLPANSILLLEGNLGAGKTTFVQGLGAGLGIPESIESPTFTLINEYLNGRIPLYHLDLYRLEGWEIEDLNLDQYWEGIEVEPGIVAIEWADRLPYKPESYLQIELTYTETGERIITIFKMGQGDFNLNGNDC</sequence>
<comment type="subcellular location">
    <subcellularLocation>
        <location evidence="1">Cytoplasm</location>
    </subcellularLocation>
</comment>
<dbReference type="RefSeq" id="WP_072720306.1">
    <property type="nucleotide sequence ID" value="NZ_LN889803.1"/>
</dbReference>
<dbReference type="InterPro" id="IPR003442">
    <property type="entry name" value="T6A_TsaE"/>
</dbReference>
<dbReference type="Pfam" id="PF02367">
    <property type="entry name" value="TsaE"/>
    <property type="match status" value="1"/>
</dbReference>
<accession>A0A1J1LQ58</accession>
<evidence type="ECO:0000256" key="5">
    <source>
        <dbReference type="ARBA" id="ARBA00022694"/>
    </source>
</evidence>
<keyword evidence="4" id="KW-0963">Cytoplasm</keyword>
<evidence type="ECO:0000256" key="7">
    <source>
        <dbReference type="ARBA" id="ARBA00022741"/>
    </source>
</evidence>
<evidence type="ECO:0000256" key="9">
    <source>
        <dbReference type="ARBA" id="ARBA00022842"/>
    </source>
</evidence>
<dbReference type="GO" id="GO:0005737">
    <property type="term" value="C:cytoplasm"/>
    <property type="evidence" value="ECO:0007669"/>
    <property type="project" value="UniProtKB-SubCell"/>
</dbReference>
<evidence type="ECO:0000313" key="11">
    <source>
        <dbReference type="EMBL" id="CUR33697.1"/>
    </source>
</evidence>
<keyword evidence="5" id="KW-0819">tRNA processing</keyword>
<dbReference type="Gene3D" id="3.40.50.300">
    <property type="entry name" value="P-loop containing nucleotide triphosphate hydrolases"/>
    <property type="match status" value="1"/>
</dbReference>
<keyword evidence="12" id="KW-1185">Reference proteome</keyword>
<protein>
    <recommendedName>
        <fullName evidence="3">tRNA threonylcarbamoyladenosine biosynthesis protein TsaE</fullName>
    </recommendedName>
    <alternativeName>
        <fullName evidence="10">t(6)A37 threonylcarbamoyladenosine biosynthesis protein TsaE</fullName>
    </alternativeName>
</protein>
<evidence type="ECO:0000313" key="12">
    <source>
        <dbReference type="Proteomes" id="UP000184315"/>
    </source>
</evidence>
<dbReference type="PANTHER" id="PTHR33540">
    <property type="entry name" value="TRNA THREONYLCARBAMOYLADENOSINE BIOSYNTHESIS PROTEIN TSAE"/>
    <property type="match status" value="1"/>
</dbReference>
<evidence type="ECO:0000256" key="4">
    <source>
        <dbReference type="ARBA" id="ARBA00022490"/>
    </source>
</evidence>
<dbReference type="NCBIfam" id="TIGR00150">
    <property type="entry name" value="T6A_YjeE"/>
    <property type="match status" value="1"/>
</dbReference>
<dbReference type="STRING" id="671072.PL9214520236"/>
<dbReference type="AlphaFoldDB" id="A0A1J1LQ58"/>
<reference evidence="12" key="1">
    <citation type="submission" date="2015-10" db="EMBL/GenBank/DDBJ databases">
        <authorList>
            <person name="Regsiter A."/>
            <person name="william w."/>
        </authorList>
    </citation>
    <scope>NUCLEOTIDE SEQUENCE [LARGE SCALE GENOMIC DNA]</scope>
</reference>
<dbReference type="PANTHER" id="PTHR33540:SF2">
    <property type="entry name" value="TRNA THREONYLCARBAMOYLADENOSINE BIOSYNTHESIS PROTEIN TSAE"/>
    <property type="match status" value="1"/>
</dbReference>
<keyword evidence="9" id="KW-0460">Magnesium</keyword>
<gene>
    <name evidence="11" type="ORF">PL9214520236</name>
</gene>
<proteinExistence type="inferred from homology"/>
<name>A0A1J1LQ58_9CYAN</name>
<evidence type="ECO:0000256" key="2">
    <source>
        <dbReference type="ARBA" id="ARBA00007599"/>
    </source>
</evidence>
<dbReference type="OrthoDB" id="9815896at2"/>
<dbReference type="GO" id="GO:0005524">
    <property type="term" value="F:ATP binding"/>
    <property type="evidence" value="ECO:0007669"/>
    <property type="project" value="UniProtKB-KW"/>
</dbReference>
<organism evidence="11 12">
    <name type="scientific">Planktothrix tepida PCC 9214</name>
    <dbReference type="NCBI Taxonomy" id="671072"/>
    <lineage>
        <taxon>Bacteria</taxon>
        <taxon>Bacillati</taxon>
        <taxon>Cyanobacteriota</taxon>
        <taxon>Cyanophyceae</taxon>
        <taxon>Oscillatoriophycideae</taxon>
        <taxon>Oscillatoriales</taxon>
        <taxon>Microcoleaceae</taxon>
        <taxon>Planktothrix</taxon>
    </lineage>
</organism>
<evidence type="ECO:0000256" key="6">
    <source>
        <dbReference type="ARBA" id="ARBA00022723"/>
    </source>
</evidence>
<keyword evidence="6" id="KW-0479">Metal-binding</keyword>
<evidence type="ECO:0000256" key="10">
    <source>
        <dbReference type="ARBA" id="ARBA00032441"/>
    </source>
</evidence>
<evidence type="ECO:0000256" key="8">
    <source>
        <dbReference type="ARBA" id="ARBA00022840"/>
    </source>
</evidence>
<keyword evidence="8" id="KW-0067">ATP-binding</keyword>
<dbReference type="GO" id="GO:0002949">
    <property type="term" value="P:tRNA threonylcarbamoyladenosine modification"/>
    <property type="evidence" value="ECO:0007669"/>
    <property type="project" value="InterPro"/>
</dbReference>
<dbReference type="GO" id="GO:0046872">
    <property type="term" value="F:metal ion binding"/>
    <property type="evidence" value="ECO:0007669"/>
    <property type="project" value="UniProtKB-KW"/>
</dbReference>
<dbReference type="Proteomes" id="UP000184315">
    <property type="component" value="Unassembled WGS sequence"/>
</dbReference>
<evidence type="ECO:0000256" key="1">
    <source>
        <dbReference type="ARBA" id="ARBA00004496"/>
    </source>
</evidence>
<dbReference type="SUPFAM" id="SSF52540">
    <property type="entry name" value="P-loop containing nucleoside triphosphate hydrolases"/>
    <property type="match status" value="1"/>
</dbReference>
<comment type="similarity">
    <text evidence="2">Belongs to the TsaE family.</text>
</comment>
<evidence type="ECO:0000256" key="3">
    <source>
        <dbReference type="ARBA" id="ARBA00019010"/>
    </source>
</evidence>